<comment type="caution">
    <text evidence="9">The sequence shown here is derived from an EMBL/GenBank/DDBJ whole genome shotgun (WGS) entry which is preliminary data.</text>
</comment>
<proteinExistence type="inferred from homology"/>
<dbReference type="GO" id="GO:0031209">
    <property type="term" value="C:SCAR complex"/>
    <property type="evidence" value="ECO:0007669"/>
    <property type="project" value="InterPro"/>
</dbReference>
<keyword evidence="8" id="KW-0472">Membrane</keyword>
<dbReference type="GO" id="GO:0005856">
    <property type="term" value="C:cytoskeleton"/>
    <property type="evidence" value="ECO:0007669"/>
    <property type="project" value="UniProtKB-SubCell"/>
</dbReference>
<dbReference type="AlphaFoldDB" id="A0AAV7N2I9"/>
<evidence type="ECO:0000256" key="2">
    <source>
        <dbReference type="ARBA" id="ARBA00005620"/>
    </source>
</evidence>
<evidence type="ECO:0000256" key="8">
    <source>
        <dbReference type="SAM" id="Phobius"/>
    </source>
</evidence>
<comment type="subcellular location">
    <subcellularLocation>
        <location evidence="1">Cytoplasm</location>
        <location evidence="1">Cytoskeleton</location>
    </subcellularLocation>
</comment>
<evidence type="ECO:0000256" key="5">
    <source>
        <dbReference type="ARBA" id="ARBA00023212"/>
    </source>
</evidence>
<protein>
    <submittedName>
        <fullName evidence="9">Uncharacterized protein</fullName>
    </submittedName>
</protein>
<dbReference type="EMBL" id="JANPWB010000013">
    <property type="protein sequence ID" value="KAJ1109634.1"/>
    <property type="molecule type" value="Genomic_DNA"/>
</dbReference>
<feature type="transmembrane region" description="Helical" evidence="8">
    <location>
        <begin position="273"/>
        <end position="292"/>
    </location>
</feature>
<dbReference type="GO" id="GO:0044877">
    <property type="term" value="F:protein-containing complex binding"/>
    <property type="evidence" value="ECO:0007669"/>
    <property type="project" value="InterPro"/>
</dbReference>
<dbReference type="PANTHER" id="PTHR33668:SF1">
    <property type="entry name" value="PROTEIN BRICK1"/>
    <property type="match status" value="1"/>
</dbReference>
<evidence type="ECO:0000256" key="6">
    <source>
        <dbReference type="SAM" id="Coils"/>
    </source>
</evidence>
<reference evidence="9" key="1">
    <citation type="journal article" date="2022" name="bioRxiv">
        <title>Sequencing and chromosome-scale assembly of the giantPleurodeles waltlgenome.</title>
        <authorList>
            <person name="Brown T."/>
            <person name="Elewa A."/>
            <person name="Iarovenko S."/>
            <person name="Subramanian E."/>
            <person name="Araus A.J."/>
            <person name="Petzold A."/>
            <person name="Susuki M."/>
            <person name="Suzuki K.-i.T."/>
            <person name="Hayashi T."/>
            <person name="Toyoda A."/>
            <person name="Oliveira C."/>
            <person name="Osipova E."/>
            <person name="Leigh N.D."/>
            <person name="Simon A."/>
            <person name="Yun M.H."/>
        </authorList>
    </citation>
    <scope>NUCLEOTIDE SEQUENCE</scope>
    <source>
        <strain evidence="9">20211129_DDA</strain>
        <tissue evidence="9">Liver</tissue>
    </source>
</reference>
<dbReference type="GO" id="GO:0008064">
    <property type="term" value="P:regulation of actin polymerization or depolymerization"/>
    <property type="evidence" value="ECO:0007669"/>
    <property type="project" value="TreeGrafter"/>
</dbReference>
<keyword evidence="3" id="KW-0963">Cytoplasm</keyword>
<keyword evidence="10" id="KW-1185">Reference proteome</keyword>
<keyword evidence="4 6" id="KW-0175">Coiled coil</keyword>
<keyword evidence="8" id="KW-1133">Transmembrane helix</keyword>
<organism evidence="9 10">
    <name type="scientific">Pleurodeles waltl</name>
    <name type="common">Iberian ribbed newt</name>
    <dbReference type="NCBI Taxonomy" id="8319"/>
    <lineage>
        <taxon>Eukaryota</taxon>
        <taxon>Metazoa</taxon>
        <taxon>Chordata</taxon>
        <taxon>Craniata</taxon>
        <taxon>Vertebrata</taxon>
        <taxon>Euteleostomi</taxon>
        <taxon>Amphibia</taxon>
        <taxon>Batrachia</taxon>
        <taxon>Caudata</taxon>
        <taxon>Salamandroidea</taxon>
        <taxon>Salamandridae</taxon>
        <taxon>Pleurodelinae</taxon>
        <taxon>Pleurodeles</taxon>
    </lineage>
</organism>
<keyword evidence="5" id="KW-0206">Cytoskeleton</keyword>
<comment type="similarity">
    <text evidence="2">Belongs to the BRK1 family.</text>
</comment>
<accession>A0AAV7N2I9</accession>
<feature type="coiled-coil region" evidence="6">
    <location>
        <begin position="242"/>
        <end position="269"/>
    </location>
</feature>
<dbReference type="PANTHER" id="PTHR33668">
    <property type="entry name" value="PROTEIN BRICK1"/>
    <property type="match status" value="1"/>
</dbReference>
<evidence type="ECO:0000256" key="4">
    <source>
        <dbReference type="ARBA" id="ARBA00023054"/>
    </source>
</evidence>
<dbReference type="GO" id="GO:0007015">
    <property type="term" value="P:actin filament organization"/>
    <property type="evidence" value="ECO:0007669"/>
    <property type="project" value="InterPro"/>
</dbReference>
<dbReference type="Proteomes" id="UP001066276">
    <property type="component" value="Chromosome 9"/>
</dbReference>
<dbReference type="InterPro" id="IPR033378">
    <property type="entry name" value="BRICK1"/>
</dbReference>
<dbReference type="GO" id="GO:0048870">
    <property type="term" value="P:cell motility"/>
    <property type="evidence" value="ECO:0007669"/>
    <property type="project" value="TreeGrafter"/>
</dbReference>
<gene>
    <name evidence="9" type="ORF">NDU88_006994</name>
</gene>
<evidence type="ECO:0000313" key="9">
    <source>
        <dbReference type="EMBL" id="KAJ1109634.1"/>
    </source>
</evidence>
<name>A0AAV7N2I9_PLEWA</name>
<evidence type="ECO:0000256" key="3">
    <source>
        <dbReference type="ARBA" id="ARBA00022490"/>
    </source>
</evidence>
<feature type="region of interest" description="Disordered" evidence="7">
    <location>
        <begin position="61"/>
        <end position="131"/>
    </location>
</feature>
<evidence type="ECO:0000313" key="10">
    <source>
        <dbReference type="Proteomes" id="UP001066276"/>
    </source>
</evidence>
<evidence type="ECO:0000256" key="7">
    <source>
        <dbReference type="SAM" id="MobiDB-lite"/>
    </source>
</evidence>
<dbReference type="Gene3D" id="1.20.5.110">
    <property type="match status" value="1"/>
</dbReference>
<keyword evidence="8" id="KW-0812">Transmembrane</keyword>
<sequence length="360" mass="39979">MRSRATHLWHPTRVDHLSRNNLTSVCWGSPGPVVLCSLRFFGVCQGPEPCLKSSGLAVCPQSAPSAGPPCPNRPLRHRRESPPASPAIFGPPSRLGPQPSPEAQPRSRARSRALPRPPASVGAVSSHPDWARPYLGSQAPLRYLRCRWGARPASPAALSRPPSRRYGSRLHARPRLRPRAQASGFQCLRRADSGTLRSRRRGPPTLGPLRRLRPTAWTSIGPGKVRFRTFTRRPLRSEIFSHMSCRSRLATLNEKLTALERRIEYIEARVTKGIVQFSLIIAVIIAAGKILTLHGSCIYRVRVRGSLLTARGLRTYLEFRALCITPGSQHASVSNSKTTKTDRLGRLQRLRALCELSFHK</sequence>
<evidence type="ECO:0000256" key="1">
    <source>
        <dbReference type="ARBA" id="ARBA00004245"/>
    </source>
</evidence>